<name>A0ABQ5KVK3_9EUKA</name>
<organism evidence="1 2">
    <name type="scientific">Aduncisulcus paluster</name>
    <dbReference type="NCBI Taxonomy" id="2918883"/>
    <lineage>
        <taxon>Eukaryota</taxon>
        <taxon>Metamonada</taxon>
        <taxon>Carpediemonas-like organisms</taxon>
        <taxon>Aduncisulcus</taxon>
    </lineage>
</organism>
<protein>
    <recommendedName>
        <fullName evidence="3">Peptidase A2 domain-containing protein</fullName>
    </recommendedName>
</protein>
<dbReference type="EMBL" id="BQXS01011229">
    <property type="protein sequence ID" value="GKT36454.1"/>
    <property type="molecule type" value="Genomic_DNA"/>
</dbReference>
<keyword evidence="2" id="KW-1185">Reference proteome</keyword>
<comment type="caution">
    <text evidence="1">The sequence shown here is derived from an EMBL/GenBank/DDBJ whole genome shotgun (WGS) entry which is preliminary data.</text>
</comment>
<dbReference type="Proteomes" id="UP001057375">
    <property type="component" value="Unassembled WGS sequence"/>
</dbReference>
<reference evidence="1" key="1">
    <citation type="submission" date="2022-03" db="EMBL/GenBank/DDBJ databases">
        <title>Draft genome sequence of Aduncisulcus paluster, a free-living microaerophilic Fornicata.</title>
        <authorList>
            <person name="Yuyama I."/>
            <person name="Kume K."/>
            <person name="Tamura T."/>
            <person name="Inagaki Y."/>
            <person name="Hashimoto T."/>
        </authorList>
    </citation>
    <scope>NUCLEOTIDE SEQUENCE</scope>
    <source>
        <strain evidence="1">NY0171</strain>
    </source>
</reference>
<evidence type="ECO:0000313" key="2">
    <source>
        <dbReference type="Proteomes" id="UP001057375"/>
    </source>
</evidence>
<sequence length="336" mass="37572">MDDADEMKADKKARETMDDLRMVDGYGEALEYIQRSKGRVIGVTDEQFPVEALSGGVPFNAAKPLVESNWVPGDTSSVVKYRAAESVCKDRVVDMDEVKRSINALQARGEVKCMTFTGGDDKNAGVVNVTAHVFNTGSNMVKCLFETGADVAMVSEEWLKRCGYSMDMDFSSLSEKLKKKLFKDFIVKADTPLKVIVFGGGIITCTHFVVLKICALRGEGKKFNQATMSRGYVTFWLSSWLQCDVPLLVGRNGMQGLRLDLDVVDVRGYRQHADQKAEIELVLGHLLEKVGQDRSGADIVTNRSRFLEMLQPNKKPRIEMNIIIIQIKTTFKFFQL</sequence>
<accession>A0ABQ5KVK3</accession>
<proteinExistence type="predicted"/>
<evidence type="ECO:0000313" key="1">
    <source>
        <dbReference type="EMBL" id="GKT36454.1"/>
    </source>
</evidence>
<gene>
    <name evidence="1" type="ORF">ADUPG1_009420</name>
</gene>
<evidence type="ECO:0008006" key="3">
    <source>
        <dbReference type="Google" id="ProtNLM"/>
    </source>
</evidence>